<proteinExistence type="predicted"/>
<organism evidence="1 2">
    <name type="scientific">Claviceps humidiphila</name>
    <dbReference type="NCBI Taxonomy" id="1294629"/>
    <lineage>
        <taxon>Eukaryota</taxon>
        <taxon>Fungi</taxon>
        <taxon>Dikarya</taxon>
        <taxon>Ascomycota</taxon>
        <taxon>Pezizomycotina</taxon>
        <taxon>Sordariomycetes</taxon>
        <taxon>Hypocreomycetidae</taxon>
        <taxon>Hypocreales</taxon>
        <taxon>Clavicipitaceae</taxon>
        <taxon>Claviceps</taxon>
    </lineage>
</organism>
<protein>
    <submittedName>
        <fullName evidence="1">Uncharacterized protein</fullName>
    </submittedName>
</protein>
<evidence type="ECO:0000313" key="2">
    <source>
        <dbReference type="Proteomes" id="UP000732380"/>
    </source>
</evidence>
<gene>
    <name evidence="1" type="ORF">E4U13_000135</name>
</gene>
<reference evidence="1 2" key="1">
    <citation type="journal article" date="2020" name="bioRxiv">
        <title>Whole genome comparisons of ergot fungi reveals the divergence and evolution of species within the genus Claviceps are the result of varying mechanisms driving genome evolution and host range expansion.</title>
        <authorList>
            <person name="Wyka S.A."/>
            <person name="Mondo S.J."/>
            <person name="Liu M."/>
            <person name="Dettman J."/>
            <person name="Nalam V."/>
            <person name="Broders K.D."/>
        </authorList>
    </citation>
    <scope>NUCLEOTIDE SEQUENCE [LARGE SCALE GENOMIC DNA]</scope>
    <source>
        <strain evidence="1 2">LM576</strain>
    </source>
</reference>
<accession>A0A9P7Q5A6</accession>
<dbReference type="AlphaFoldDB" id="A0A9P7Q5A6"/>
<sequence length="164" mass="19342">MNTPIDEPPPDGPKPLIEVNEEEELNRQIEKLEEALRIKQKRQHIAHLRTRLAEIPNTFDENIRFLDAMKKLGDLRQMKGQFFTRYYDKWQSEQALFQGAIDNKVGICLFLNSLLPDLRALILSKEFPEDWGSMLRQGQRAEEIIMWGDKHDPVEQSRTKRQRS</sequence>
<evidence type="ECO:0000313" key="1">
    <source>
        <dbReference type="EMBL" id="KAG6118528.1"/>
    </source>
</evidence>
<name>A0A9P7Q5A6_9HYPO</name>
<keyword evidence="2" id="KW-1185">Reference proteome</keyword>
<dbReference type="EMBL" id="SRQM01000100">
    <property type="protein sequence ID" value="KAG6118528.1"/>
    <property type="molecule type" value="Genomic_DNA"/>
</dbReference>
<comment type="caution">
    <text evidence="1">The sequence shown here is derived from an EMBL/GenBank/DDBJ whole genome shotgun (WGS) entry which is preliminary data.</text>
</comment>
<dbReference type="Proteomes" id="UP000732380">
    <property type="component" value="Unassembled WGS sequence"/>
</dbReference>